<sequence length="304" mass="33377">MYLSQRIPDGSFHGDCAVYRPDIDPLCQEHQVASANKLKPNQSQKPLKNSQTLPSDFTDQGSNSSTNQQSHSFKAESSNSSSNNNLGSTRSNGQTGGAISSSNGNGLSGGDNGSGEDPNRDRKKKSDPVDKKDDVDEEDAIFTVTLNQLKMKIIHLKCWQRSRRVPEEEDDEKRMVIDDTNVEDSGRRSTESSSYLADGDSADSIEKLSNEEDIVKTEKEDVLDEIQLPPVVPTAPTVHKFQHGGQIAPLMINDLMKAKLISSITSALKETLTSALLAQTQQDSLATMDQDEDLLQLMLKLKIQ</sequence>
<reference evidence="2" key="1">
    <citation type="submission" date="2021-11" db="EMBL/GenBank/DDBJ databases">
        <authorList>
            <person name="Schell T."/>
        </authorList>
    </citation>
    <scope>NUCLEOTIDE SEQUENCE</scope>
    <source>
        <strain evidence="2">M5</strain>
    </source>
</reference>
<evidence type="ECO:0000256" key="1">
    <source>
        <dbReference type="SAM" id="MobiDB-lite"/>
    </source>
</evidence>
<proteinExistence type="predicted"/>
<keyword evidence="3" id="KW-1185">Reference proteome</keyword>
<dbReference type="Proteomes" id="UP000789390">
    <property type="component" value="Unassembled WGS sequence"/>
</dbReference>
<accession>A0A8J2WL62</accession>
<feature type="region of interest" description="Disordered" evidence="1">
    <location>
        <begin position="163"/>
        <end position="199"/>
    </location>
</feature>
<evidence type="ECO:0000313" key="2">
    <source>
        <dbReference type="EMBL" id="CAH0103134.1"/>
    </source>
</evidence>
<dbReference type="AlphaFoldDB" id="A0A8J2WL62"/>
<organism evidence="2 3">
    <name type="scientific">Daphnia galeata</name>
    <dbReference type="NCBI Taxonomy" id="27404"/>
    <lineage>
        <taxon>Eukaryota</taxon>
        <taxon>Metazoa</taxon>
        <taxon>Ecdysozoa</taxon>
        <taxon>Arthropoda</taxon>
        <taxon>Crustacea</taxon>
        <taxon>Branchiopoda</taxon>
        <taxon>Diplostraca</taxon>
        <taxon>Cladocera</taxon>
        <taxon>Anomopoda</taxon>
        <taxon>Daphniidae</taxon>
        <taxon>Daphnia</taxon>
    </lineage>
</organism>
<comment type="caution">
    <text evidence="2">The sequence shown here is derived from an EMBL/GenBank/DDBJ whole genome shotgun (WGS) entry which is preliminary data.</text>
</comment>
<feature type="compositionally biased region" description="Polar residues" evidence="1">
    <location>
        <begin position="31"/>
        <end position="69"/>
    </location>
</feature>
<feature type="compositionally biased region" description="Low complexity" evidence="1">
    <location>
        <begin position="70"/>
        <end position="105"/>
    </location>
</feature>
<feature type="compositionally biased region" description="Basic and acidic residues" evidence="1">
    <location>
        <begin position="117"/>
        <end position="133"/>
    </location>
</feature>
<name>A0A8J2WL62_9CRUS</name>
<feature type="region of interest" description="Disordered" evidence="1">
    <location>
        <begin position="31"/>
        <end position="133"/>
    </location>
</feature>
<dbReference type="EMBL" id="CAKKLH010000101">
    <property type="protein sequence ID" value="CAH0103134.1"/>
    <property type="molecule type" value="Genomic_DNA"/>
</dbReference>
<gene>
    <name evidence="2" type="ORF">DGAL_LOCUS5668</name>
</gene>
<protein>
    <submittedName>
        <fullName evidence="2">Uncharacterized protein</fullName>
    </submittedName>
</protein>
<evidence type="ECO:0000313" key="3">
    <source>
        <dbReference type="Proteomes" id="UP000789390"/>
    </source>
</evidence>